<proteinExistence type="predicted"/>
<dbReference type="EMBL" id="MHVJ01000013">
    <property type="protein sequence ID" value="OHA91408.1"/>
    <property type="molecule type" value="Genomic_DNA"/>
</dbReference>
<evidence type="ECO:0000313" key="2">
    <source>
        <dbReference type="Proteomes" id="UP000178612"/>
    </source>
</evidence>
<dbReference type="AlphaFoldDB" id="A0A1G2T320"/>
<gene>
    <name evidence="1" type="ORF">A2758_03055</name>
</gene>
<protein>
    <submittedName>
        <fullName evidence="1">Uncharacterized protein</fullName>
    </submittedName>
</protein>
<comment type="caution">
    <text evidence="1">The sequence shown here is derived from an EMBL/GenBank/DDBJ whole genome shotgun (WGS) entry which is preliminary data.</text>
</comment>
<evidence type="ECO:0000313" key="1">
    <source>
        <dbReference type="EMBL" id="OHA91408.1"/>
    </source>
</evidence>
<sequence>MAKFNDVTVGQMEACINRMGGMENFLRFIGGAGELVFRLLSLVTREITVSSVSAREKFVVADHFKKGNAGIYYLGDNFKKWFGSKVEENVPAARLLSHQLTQSSVDGPIKAELGEGHETFLAWLFQMIEAQEDGREGALLVNGYANIFYIDGRVVGALVRRLRLGRVRLRGLEPACVARWYSRVLPQFPQVLGNCGSDASLNPVSRTLCSSGPWSASADQGPFVFSYIITLGLCVTGRSRLSRHGLKKLFSRVALVTACARVEKASYRGLLKHGNTYKIKLSLGLDEIETRSFARHSGSLLLH</sequence>
<name>A0A1G2T320_9BACT</name>
<reference evidence="1 2" key="1">
    <citation type="journal article" date="2016" name="Nat. Commun.">
        <title>Thousands of microbial genomes shed light on interconnected biogeochemical processes in an aquifer system.</title>
        <authorList>
            <person name="Anantharaman K."/>
            <person name="Brown C.T."/>
            <person name="Hug L.A."/>
            <person name="Sharon I."/>
            <person name="Castelle C.J."/>
            <person name="Probst A.J."/>
            <person name="Thomas B.C."/>
            <person name="Singh A."/>
            <person name="Wilkins M.J."/>
            <person name="Karaoz U."/>
            <person name="Brodie E.L."/>
            <person name="Williams K.H."/>
            <person name="Hubbard S.S."/>
            <person name="Banfield J.F."/>
        </authorList>
    </citation>
    <scope>NUCLEOTIDE SEQUENCE [LARGE SCALE GENOMIC DNA]</scope>
</reference>
<accession>A0A1G2T320</accession>
<organism evidence="1 2">
    <name type="scientific">Candidatus Zambryskibacteria bacterium RIFCSPHIGHO2_01_FULL_49_18</name>
    <dbReference type="NCBI Taxonomy" id="1802740"/>
    <lineage>
        <taxon>Bacteria</taxon>
        <taxon>Candidatus Zambryskiibacteriota</taxon>
    </lineage>
</organism>
<dbReference type="Proteomes" id="UP000178612">
    <property type="component" value="Unassembled WGS sequence"/>
</dbReference>